<dbReference type="Proteomes" id="UP000306102">
    <property type="component" value="Unassembled WGS sequence"/>
</dbReference>
<gene>
    <name evidence="12" type="ORF">TEA_005691</name>
</gene>
<sequence length="1074" mass="123268">MAESAVTFLLRKLGSLIEEELKSLGRVKGEIVFIRDELQSMSAFLRVADAIEDTDPEIQAWVKQVRDVALDTDDVLDEFMLRFARHHHHRGFYGSICKIYYQIKNMKARRQIASDIQDIKARVIDIAERRQRYGYKFSSTSVQASSSNVANNGGWYDRRGDALLLEEADLVGIDQPKQQLIDWVLDGDSRLKVVSVVGMGGLGKTTLIKKVYDDLEVKRQFQTHAWITVSQSFNIEEILTGLIQQLFDEVRRPLPHRFETMDNNNLKAVLKEFLQESRYVLVLDDIWSVEAWDAIKIALPNRNCGSRVLLTTRIGNVASTSCREFHGYIYEMKALSPKESWTLFCKKTFQEKDCPPHLIEISKSVLRRCEGLPLAIVVISGVLASKDQGRVDEWELVNRSLGAEVEGSDMKKILLLSYNDLPYYLKSCLLYLSSFPEDHLIEWMSSIRLWIAEGFVEVKEFGKTLEEVAEAYLYELLNRNLIQVAGRKYERIKSCRIHDLLREIILSKSRDQNFLAITDEGNVRWPEKVRRLSIHNTSPNIPQGKCFPQLRCLLMFGEDEPMSESSMPLLFNGGLRLLKVLHLRSTSLERFPGDVVKLFHLRYLSLRGTQVKVLPNSIGLLWNLETLDLKNTYVKELPVEILRLQKLCHLLLYRNEIGHIYRPFHHKHGFEAPSKIGDLQSLQKLCFLEANHVNGSAIVKVIGRLTQLRRLGILKLRKEDGVGFCSSIEKLSNLRSLDVTSIEEDEILDLQSLSPAPQFLQRLYLNGRLEKLPQWITSLHGLTRLCLWWSKLRNDPLKSLQDLPNLVFFSLVNEAYEGEGLCFKAGRFQRLKYLGLNSLKELRWLTMEEGTMSRLEELIIVDCELLEELPSGIEHPFNLKFLELSDMSDRLVSKLNQNIHGGDYWKTKHIPRVWIEDSKDSYWKGRYLYLVMCIENHLTFCLCLESPPVTIFYLRCLTTIGAPTVSALPPSQPPTAMMYSHRSLYPLRFHCCSAIYLSFSSNTDLSLWTERDRSLIGGNAGCLPQLVPDQTLKLKQLTVLTLAETDKEKGPFSENSNVMNNIFSEGTSPKNDIP</sequence>
<dbReference type="InterPro" id="IPR042197">
    <property type="entry name" value="Apaf_helical"/>
</dbReference>
<organism evidence="12 13">
    <name type="scientific">Camellia sinensis var. sinensis</name>
    <name type="common">China tea</name>
    <dbReference type="NCBI Taxonomy" id="542762"/>
    <lineage>
        <taxon>Eukaryota</taxon>
        <taxon>Viridiplantae</taxon>
        <taxon>Streptophyta</taxon>
        <taxon>Embryophyta</taxon>
        <taxon>Tracheophyta</taxon>
        <taxon>Spermatophyta</taxon>
        <taxon>Magnoliopsida</taxon>
        <taxon>eudicotyledons</taxon>
        <taxon>Gunneridae</taxon>
        <taxon>Pentapetalae</taxon>
        <taxon>asterids</taxon>
        <taxon>Ericales</taxon>
        <taxon>Theaceae</taxon>
        <taxon>Camellia</taxon>
    </lineage>
</organism>
<evidence type="ECO:0008006" key="14">
    <source>
        <dbReference type="Google" id="ProtNLM"/>
    </source>
</evidence>
<keyword evidence="13" id="KW-1185">Reference proteome</keyword>
<evidence type="ECO:0000259" key="11">
    <source>
        <dbReference type="Pfam" id="PF23598"/>
    </source>
</evidence>
<reference evidence="12 13" key="1">
    <citation type="journal article" date="2018" name="Proc. Natl. Acad. Sci. U.S.A.">
        <title>Draft genome sequence of Camellia sinensis var. sinensis provides insights into the evolution of the tea genome and tea quality.</title>
        <authorList>
            <person name="Wei C."/>
            <person name="Yang H."/>
            <person name="Wang S."/>
            <person name="Zhao J."/>
            <person name="Liu C."/>
            <person name="Gao L."/>
            <person name="Xia E."/>
            <person name="Lu Y."/>
            <person name="Tai Y."/>
            <person name="She G."/>
            <person name="Sun J."/>
            <person name="Cao H."/>
            <person name="Tong W."/>
            <person name="Gao Q."/>
            <person name="Li Y."/>
            <person name="Deng W."/>
            <person name="Jiang X."/>
            <person name="Wang W."/>
            <person name="Chen Q."/>
            <person name="Zhang S."/>
            <person name="Li H."/>
            <person name="Wu J."/>
            <person name="Wang P."/>
            <person name="Li P."/>
            <person name="Shi C."/>
            <person name="Zheng F."/>
            <person name="Jian J."/>
            <person name="Huang B."/>
            <person name="Shan D."/>
            <person name="Shi M."/>
            <person name="Fang C."/>
            <person name="Yue Y."/>
            <person name="Li F."/>
            <person name="Li D."/>
            <person name="Wei S."/>
            <person name="Han B."/>
            <person name="Jiang C."/>
            <person name="Yin Y."/>
            <person name="Xia T."/>
            <person name="Zhang Z."/>
            <person name="Bennetzen J.L."/>
            <person name="Zhao S."/>
            <person name="Wan X."/>
        </authorList>
    </citation>
    <scope>NUCLEOTIDE SEQUENCE [LARGE SCALE GENOMIC DNA]</scope>
    <source>
        <strain evidence="13">cv. Shuchazao</strain>
        <tissue evidence="12">Leaf</tissue>
    </source>
</reference>
<keyword evidence="4" id="KW-0547">Nucleotide-binding</keyword>
<evidence type="ECO:0000259" key="8">
    <source>
        <dbReference type="Pfam" id="PF00931"/>
    </source>
</evidence>
<evidence type="ECO:0000313" key="13">
    <source>
        <dbReference type="Proteomes" id="UP000306102"/>
    </source>
</evidence>
<dbReference type="GO" id="GO:0043531">
    <property type="term" value="F:ADP binding"/>
    <property type="evidence" value="ECO:0007669"/>
    <property type="project" value="InterPro"/>
</dbReference>
<feature type="compositionally biased region" description="Polar residues" evidence="7">
    <location>
        <begin position="1053"/>
        <end position="1074"/>
    </location>
</feature>
<dbReference type="SUPFAM" id="SSF52058">
    <property type="entry name" value="L domain-like"/>
    <property type="match status" value="1"/>
</dbReference>
<dbReference type="InterPro" id="IPR027417">
    <property type="entry name" value="P-loop_NTPase"/>
</dbReference>
<evidence type="ECO:0000259" key="9">
    <source>
        <dbReference type="Pfam" id="PF18052"/>
    </source>
</evidence>
<feature type="domain" description="NB-ARC" evidence="8">
    <location>
        <begin position="174"/>
        <end position="353"/>
    </location>
</feature>
<protein>
    <recommendedName>
        <fullName evidence="14">Disease resistance protein RPM1-like</fullName>
    </recommendedName>
</protein>
<evidence type="ECO:0000256" key="1">
    <source>
        <dbReference type="ARBA" id="ARBA00008894"/>
    </source>
</evidence>
<dbReference type="CDD" id="cd14798">
    <property type="entry name" value="RX-CC_like"/>
    <property type="match status" value="1"/>
</dbReference>
<dbReference type="InterPro" id="IPR041118">
    <property type="entry name" value="Rx_N"/>
</dbReference>
<dbReference type="PANTHER" id="PTHR23155:SF1205">
    <property type="entry name" value="DISEASE RESISTANCE PROTEIN RPM1"/>
    <property type="match status" value="1"/>
</dbReference>
<evidence type="ECO:0000259" key="10">
    <source>
        <dbReference type="Pfam" id="PF23559"/>
    </source>
</evidence>
<keyword evidence="2" id="KW-0433">Leucine-rich repeat</keyword>
<dbReference type="Gene3D" id="1.10.10.10">
    <property type="entry name" value="Winged helix-like DNA-binding domain superfamily/Winged helix DNA-binding domain"/>
    <property type="match status" value="1"/>
</dbReference>
<dbReference type="AlphaFoldDB" id="A0A4S4DJF7"/>
<dbReference type="InterPro" id="IPR055414">
    <property type="entry name" value="LRR_R13L4/SHOC2-like"/>
</dbReference>
<dbReference type="Gene3D" id="3.80.10.10">
    <property type="entry name" value="Ribonuclease Inhibitor"/>
    <property type="match status" value="2"/>
</dbReference>
<dbReference type="InterPro" id="IPR036388">
    <property type="entry name" value="WH-like_DNA-bd_sf"/>
</dbReference>
<dbReference type="GO" id="GO:0098542">
    <property type="term" value="P:defense response to other organism"/>
    <property type="evidence" value="ECO:0007669"/>
    <property type="project" value="TreeGrafter"/>
</dbReference>
<dbReference type="PANTHER" id="PTHR23155">
    <property type="entry name" value="DISEASE RESISTANCE PROTEIN RP"/>
    <property type="match status" value="1"/>
</dbReference>
<feature type="domain" description="Disease resistance R13L4/SHOC-2-like LRR" evidence="11">
    <location>
        <begin position="574"/>
        <end position="860"/>
    </location>
</feature>
<comment type="similarity">
    <text evidence="1">Belongs to the disease resistance NB-LRR family.</text>
</comment>
<accession>A0A4S4DJF7</accession>
<dbReference type="SUPFAM" id="SSF52540">
    <property type="entry name" value="P-loop containing nucleoside triphosphate hydrolases"/>
    <property type="match status" value="1"/>
</dbReference>
<dbReference type="Gene3D" id="3.40.50.300">
    <property type="entry name" value="P-loop containing nucleotide triphosphate hydrolases"/>
    <property type="match status" value="1"/>
</dbReference>
<dbReference type="InterPro" id="IPR032675">
    <property type="entry name" value="LRR_dom_sf"/>
</dbReference>
<dbReference type="InterPro" id="IPR002182">
    <property type="entry name" value="NB-ARC"/>
</dbReference>
<keyword evidence="5" id="KW-0611">Plant defense</keyword>
<keyword evidence="6" id="KW-0067">ATP-binding</keyword>
<dbReference type="Pfam" id="PF00931">
    <property type="entry name" value="NB-ARC"/>
    <property type="match status" value="1"/>
</dbReference>
<feature type="domain" description="Disease resistance protein winged helix" evidence="10">
    <location>
        <begin position="435"/>
        <end position="505"/>
    </location>
</feature>
<dbReference type="InterPro" id="IPR058922">
    <property type="entry name" value="WHD_DRP"/>
</dbReference>
<feature type="region of interest" description="Disordered" evidence="7">
    <location>
        <begin position="1050"/>
        <end position="1074"/>
    </location>
</feature>
<dbReference type="Gene3D" id="1.20.5.4130">
    <property type="match status" value="1"/>
</dbReference>
<dbReference type="InterPro" id="IPR038005">
    <property type="entry name" value="RX-like_CC"/>
</dbReference>
<evidence type="ECO:0000256" key="7">
    <source>
        <dbReference type="SAM" id="MobiDB-lite"/>
    </source>
</evidence>
<dbReference type="GO" id="GO:0005524">
    <property type="term" value="F:ATP binding"/>
    <property type="evidence" value="ECO:0007669"/>
    <property type="project" value="UniProtKB-KW"/>
</dbReference>
<evidence type="ECO:0000256" key="5">
    <source>
        <dbReference type="ARBA" id="ARBA00022821"/>
    </source>
</evidence>
<dbReference type="FunFam" id="1.10.10.10:FF:000322">
    <property type="entry name" value="Probable disease resistance protein At1g63360"/>
    <property type="match status" value="1"/>
</dbReference>
<evidence type="ECO:0000256" key="3">
    <source>
        <dbReference type="ARBA" id="ARBA00022737"/>
    </source>
</evidence>
<dbReference type="Pfam" id="PF18052">
    <property type="entry name" value="Rx_N"/>
    <property type="match status" value="1"/>
</dbReference>
<dbReference type="Gene3D" id="1.10.8.430">
    <property type="entry name" value="Helical domain of apoptotic protease-activating factors"/>
    <property type="match status" value="1"/>
</dbReference>
<name>A0A4S4DJF7_CAMSN</name>
<dbReference type="InterPro" id="IPR044974">
    <property type="entry name" value="Disease_R_plants"/>
</dbReference>
<evidence type="ECO:0000256" key="6">
    <source>
        <dbReference type="ARBA" id="ARBA00022840"/>
    </source>
</evidence>
<comment type="caution">
    <text evidence="12">The sequence shown here is derived from an EMBL/GenBank/DDBJ whole genome shotgun (WGS) entry which is preliminary data.</text>
</comment>
<dbReference type="Pfam" id="PF23598">
    <property type="entry name" value="LRR_14"/>
    <property type="match status" value="1"/>
</dbReference>
<dbReference type="GO" id="GO:0051607">
    <property type="term" value="P:defense response to virus"/>
    <property type="evidence" value="ECO:0007669"/>
    <property type="project" value="UniProtKB-ARBA"/>
</dbReference>
<keyword evidence="3" id="KW-0677">Repeat</keyword>
<dbReference type="Pfam" id="PF23559">
    <property type="entry name" value="WHD_DRP"/>
    <property type="match status" value="1"/>
</dbReference>
<evidence type="ECO:0000256" key="2">
    <source>
        <dbReference type="ARBA" id="ARBA00022614"/>
    </source>
</evidence>
<evidence type="ECO:0000256" key="4">
    <source>
        <dbReference type="ARBA" id="ARBA00022741"/>
    </source>
</evidence>
<evidence type="ECO:0000313" key="12">
    <source>
        <dbReference type="EMBL" id="THG03002.1"/>
    </source>
</evidence>
<dbReference type="FunFam" id="3.40.50.300:FF:001091">
    <property type="entry name" value="Probable disease resistance protein At1g61300"/>
    <property type="match status" value="1"/>
</dbReference>
<feature type="domain" description="Disease resistance N-terminal" evidence="9">
    <location>
        <begin position="5"/>
        <end position="90"/>
    </location>
</feature>
<proteinExistence type="inferred from homology"/>
<dbReference type="EMBL" id="SDRB02011072">
    <property type="protein sequence ID" value="THG03002.1"/>
    <property type="molecule type" value="Genomic_DNA"/>
</dbReference>
<dbReference type="PRINTS" id="PR00364">
    <property type="entry name" value="DISEASERSIST"/>
</dbReference>